<dbReference type="GO" id="GO:0016020">
    <property type="term" value="C:membrane"/>
    <property type="evidence" value="ECO:0007669"/>
    <property type="project" value="UniProtKB-SubCell"/>
</dbReference>
<evidence type="ECO:0000259" key="6">
    <source>
        <dbReference type="PROSITE" id="PS50850"/>
    </source>
</evidence>
<proteinExistence type="predicted"/>
<evidence type="ECO:0000256" key="5">
    <source>
        <dbReference type="SAM" id="Phobius"/>
    </source>
</evidence>
<dbReference type="PANTHER" id="PTHR24064">
    <property type="entry name" value="SOLUTE CARRIER FAMILY 22 MEMBER"/>
    <property type="match status" value="1"/>
</dbReference>
<dbReference type="GeneID" id="135385387"/>
<feature type="transmembrane region" description="Helical" evidence="5">
    <location>
        <begin position="152"/>
        <end position="173"/>
    </location>
</feature>
<evidence type="ECO:0000256" key="1">
    <source>
        <dbReference type="ARBA" id="ARBA00004141"/>
    </source>
</evidence>
<dbReference type="PROSITE" id="PS50850">
    <property type="entry name" value="MFS"/>
    <property type="match status" value="1"/>
</dbReference>
<dbReference type="AlphaFoldDB" id="A0A2R5LLX8"/>
<dbReference type="Pfam" id="PF00083">
    <property type="entry name" value="Sugar_tr"/>
    <property type="match status" value="1"/>
</dbReference>
<feature type="transmembrane region" description="Helical" evidence="5">
    <location>
        <begin position="438"/>
        <end position="458"/>
    </location>
</feature>
<reference evidence="7" key="1">
    <citation type="submission" date="2018-03" db="EMBL/GenBank/DDBJ databases">
        <title>The relapsing fever spirochete Borrelia turicatae persists in the highly oxidative environment of its soft-bodied tick vector.</title>
        <authorList>
            <person name="Bourret T.J."/>
            <person name="Boyle W.K."/>
            <person name="Valenzuela J.G."/>
            <person name="Oliveira F."/>
            <person name="Lopez J.E."/>
        </authorList>
    </citation>
    <scope>NUCLEOTIDE SEQUENCE</scope>
    <source>
        <strain evidence="7">Kansas strain/isolate</strain>
        <tissue evidence="7">Salivary glands</tissue>
    </source>
</reference>
<feature type="transmembrane region" description="Helical" evidence="5">
    <location>
        <begin position="321"/>
        <end position="343"/>
    </location>
</feature>
<feature type="transmembrane region" description="Helical" evidence="5">
    <location>
        <begin position="123"/>
        <end position="146"/>
    </location>
</feature>
<evidence type="ECO:0000256" key="3">
    <source>
        <dbReference type="ARBA" id="ARBA00022989"/>
    </source>
</evidence>
<dbReference type="InterPro" id="IPR005828">
    <property type="entry name" value="MFS_sugar_transport-like"/>
</dbReference>
<feature type="transmembrane region" description="Helical" evidence="5">
    <location>
        <begin position="350"/>
        <end position="367"/>
    </location>
</feature>
<feature type="transmembrane region" description="Helical" evidence="5">
    <location>
        <begin position="20"/>
        <end position="41"/>
    </location>
</feature>
<dbReference type="KEGG" id="oti:135385387"/>
<organism evidence="7">
    <name type="scientific">Ornithodoros turicata</name>
    <dbReference type="NCBI Taxonomy" id="34597"/>
    <lineage>
        <taxon>Eukaryota</taxon>
        <taxon>Metazoa</taxon>
        <taxon>Ecdysozoa</taxon>
        <taxon>Arthropoda</taxon>
        <taxon>Chelicerata</taxon>
        <taxon>Arachnida</taxon>
        <taxon>Acari</taxon>
        <taxon>Parasitiformes</taxon>
        <taxon>Ixodida</taxon>
        <taxon>Ixodoidea</taxon>
        <taxon>Argasidae</taxon>
        <taxon>Ornithodorinae</taxon>
        <taxon>Ornithodoros</taxon>
    </lineage>
</organism>
<keyword evidence="7" id="KW-0762">Sugar transport</keyword>
<dbReference type="CDD" id="cd17317">
    <property type="entry name" value="MFS_SLC22"/>
    <property type="match status" value="1"/>
</dbReference>
<evidence type="ECO:0000256" key="4">
    <source>
        <dbReference type="ARBA" id="ARBA00023136"/>
    </source>
</evidence>
<feature type="transmembrane region" description="Helical" evidence="5">
    <location>
        <begin position="208"/>
        <end position="227"/>
    </location>
</feature>
<evidence type="ECO:0000256" key="2">
    <source>
        <dbReference type="ARBA" id="ARBA00022692"/>
    </source>
</evidence>
<dbReference type="EMBL" id="GGLE01006375">
    <property type="protein sequence ID" value="MBY10501.1"/>
    <property type="molecule type" value="Transcribed_RNA"/>
</dbReference>
<feature type="transmembrane region" description="Helical" evidence="5">
    <location>
        <begin position="180"/>
        <end position="202"/>
    </location>
</feature>
<keyword evidence="4 5" id="KW-0472">Membrane</keyword>
<dbReference type="SUPFAM" id="SSF103473">
    <property type="entry name" value="MFS general substrate transporter"/>
    <property type="match status" value="1"/>
</dbReference>
<evidence type="ECO:0000313" key="7">
    <source>
        <dbReference type="EMBL" id="MBY10501.1"/>
    </source>
</evidence>
<dbReference type="GO" id="GO:0022857">
    <property type="term" value="F:transmembrane transporter activity"/>
    <property type="evidence" value="ECO:0007669"/>
    <property type="project" value="InterPro"/>
</dbReference>
<feature type="transmembrane region" description="Helical" evidence="5">
    <location>
        <begin position="295"/>
        <end position="315"/>
    </location>
</feature>
<dbReference type="Gene3D" id="1.20.1250.20">
    <property type="entry name" value="MFS general substrate transporter like domains"/>
    <property type="match status" value="1"/>
</dbReference>
<feature type="transmembrane region" description="Helical" evidence="5">
    <location>
        <begin position="95"/>
        <end position="114"/>
    </location>
</feature>
<feature type="transmembrane region" description="Helical" evidence="5">
    <location>
        <begin position="373"/>
        <end position="398"/>
    </location>
</feature>
<feature type="domain" description="Major facilitator superfamily (MFS) profile" evidence="6">
    <location>
        <begin position="22"/>
        <end position="463"/>
    </location>
</feature>
<accession>A0A2R5LLX8</accession>
<name>A0A2R5LLX8_9ACAR</name>
<keyword evidence="3 5" id="KW-1133">Transmembrane helix</keyword>
<protein>
    <submittedName>
        <fullName evidence="7">Putative sugar transporter</fullName>
    </submittedName>
</protein>
<keyword evidence="7" id="KW-0813">Transport</keyword>
<keyword evidence="2 5" id="KW-0812">Transmembrane</keyword>
<feature type="transmembrane region" description="Helical" evidence="5">
    <location>
        <begin position="410"/>
        <end position="432"/>
    </location>
</feature>
<sequence>MDVDQVFHIVGEIGPQQVLYFIYASIIGGVFVSGQMLQIVFTGATPEYTCWDSNKLTRNTCDNNNNCKGPSYVSSFTSIVTEWDLVCSRAYQVRIVQSVFMTGVMVGAFAFGYLSDRIGRRRTLLYSTVLMSVFSFFGSMAPSLYLHAACRFLTGTTTASLALVSFVLMTELVGPSRRALLGTLFPGFFAVGIALHAALAYYIPNWRYYSVATSLSGLLCLPLSIWLPESPRWLILHGQRQEAKAVLYRIAVGNNSVNGLPRSWDIQEHKMKLQASHPKVLLSNRTLRNQTLIQIFLWMVNGVSYYALTMAASILGGNLYLNTALSGLVEVPGYLLTAWLLGFIGRRRSLCAVMLLGGLSCIALHVLSHVGASVTICSILSLLGKMCIAASFAIIYIYSAELMPTVVRNVGMGVASVAARVGGILSPFVSLLDQISPALQFTALGLLMVISGLAALSLPETTGKPLPETINDVEKDERDHHVKHKIHGLPITNGAWENSDEELTSEKQALMENT</sequence>
<dbReference type="InterPro" id="IPR036259">
    <property type="entry name" value="MFS_trans_sf"/>
</dbReference>
<comment type="subcellular location">
    <subcellularLocation>
        <location evidence="1">Membrane</location>
        <topology evidence="1">Multi-pass membrane protein</topology>
    </subcellularLocation>
</comment>
<dbReference type="RefSeq" id="XP_064470741.1">
    <property type="nucleotide sequence ID" value="XM_064614671.1"/>
</dbReference>
<dbReference type="InterPro" id="IPR020846">
    <property type="entry name" value="MFS_dom"/>
</dbReference>